<dbReference type="SUPFAM" id="SSF103473">
    <property type="entry name" value="MFS general substrate transporter"/>
    <property type="match status" value="1"/>
</dbReference>
<accession>A0A0D1DNU7</accession>
<comment type="subcellular location">
    <subcellularLocation>
        <location evidence="1">Membrane</location>
    </subcellularLocation>
</comment>
<name>A0A0D1DNU7_MYCMD</name>
<feature type="region of interest" description="Disordered" evidence="7">
    <location>
        <begin position="405"/>
        <end position="457"/>
    </location>
</feature>
<evidence type="ECO:0000256" key="8">
    <source>
        <dbReference type="SAM" id="Phobius"/>
    </source>
</evidence>
<evidence type="ECO:0000256" key="3">
    <source>
        <dbReference type="ARBA" id="ARBA00022692"/>
    </source>
</evidence>
<keyword evidence="3 8" id="KW-0812">Transmembrane</keyword>
<protein>
    <recommendedName>
        <fullName evidence="14">Cytochrome b561 domain-containing protein</fullName>
    </recommendedName>
</protein>
<dbReference type="Proteomes" id="UP000000561">
    <property type="component" value="Chromosome 23"/>
</dbReference>
<gene>
    <name evidence="12" type="ORF">UMAG_06431</name>
</gene>
<dbReference type="PANTHER" id="PTHR47797">
    <property type="entry name" value="DEHYDROGENASE, PUTATIVE (AFU_ORTHOLOGUE AFUA_8G05805)-RELATED"/>
    <property type="match status" value="1"/>
</dbReference>
<dbReference type="eggNOG" id="KOG4293">
    <property type="taxonomic scope" value="Eukaryota"/>
</dbReference>
<dbReference type="PROSITE" id="PS50836">
    <property type="entry name" value="DOMON"/>
    <property type="match status" value="1"/>
</dbReference>
<feature type="transmembrane region" description="Helical" evidence="8">
    <location>
        <begin position="328"/>
        <end position="346"/>
    </location>
</feature>
<dbReference type="Gene3D" id="2.60.40.1210">
    <property type="entry name" value="Cellobiose dehydrogenase, cytochrome domain"/>
    <property type="match status" value="1"/>
</dbReference>
<feature type="transmembrane region" description="Helical" evidence="8">
    <location>
        <begin position="299"/>
        <end position="316"/>
    </location>
</feature>
<feature type="compositionally biased region" description="Polar residues" evidence="7">
    <location>
        <begin position="196"/>
        <end position="219"/>
    </location>
</feature>
<dbReference type="STRING" id="237631.A0A0D1DNU7"/>
<dbReference type="InterPro" id="IPR015920">
    <property type="entry name" value="Cellobiose_DH-like_cyt"/>
</dbReference>
<keyword evidence="6 8" id="KW-0472">Membrane</keyword>
<dbReference type="PROSITE" id="PS50939">
    <property type="entry name" value="CYTOCHROME_B561"/>
    <property type="match status" value="1"/>
</dbReference>
<evidence type="ECO:0008006" key="14">
    <source>
        <dbReference type="Google" id="ProtNLM"/>
    </source>
</evidence>
<dbReference type="CDD" id="cd09630">
    <property type="entry name" value="CDH_like_cytochrome"/>
    <property type="match status" value="1"/>
</dbReference>
<dbReference type="SMART" id="SM00665">
    <property type="entry name" value="B561"/>
    <property type="match status" value="1"/>
</dbReference>
<evidence type="ECO:0000256" key="6">
    <source>
        <dbReference type="ARBA" id="ARBA00023136"/>
    </source>
</evidence>
<proteinExistence type="predicted"/>
<dbReference type="SMART" id="SM00664">
    <property type="entry name" value="DoH"/>
    <property type="match status" value="1"/>
</dbReference>
<dbReference type="CDD" id="cd08760">
    <property type="entry name" value="Cyt_b561_FRRS1_like"/>
    <property type="match status" value="1"/>
</dbReference>
<dbReference type="VEuPathDB" id="FungiDB:UMAG_06431"/>
<feature type="chain" id="PRO_5002229548" description="Cytochrome b561 domain-containing protein" evidence="9">
    <location>
        <begin position="23"/>
        <end position="457"/>
    </location>
</feature>
<dbReference type="InterPro" id="IPR036259">
    <property type="entry name" value="MFS_trans_sf"/>
</dbReference>
<keyword evidence="4" id="KW-0249">Electron transport</keyword>
<keyword evidence="2" id="KW-0813">Transport</keyword>
<dbReference type="Pfam" id="PF03188">
    <property type="entry name" value="Cytochrom_B561"/>
    <property type="match status" value="1"/>
</dbReference>
<evidence type="ECO:0000313" key="13">
    <source>
        <dbReference type="Proteomes" id="UP000000561"/>
    </source>
</evidence>
<dbReference type="InParanoid" id="A0A0D1DNU7"/>
<keyword evidence="13" id="KW-1185">Reference proteome</keyword>
<dbReference type="InterPro" id="IPR006593">
    <property type="entry name" value="Cyt_b561/ferric_Rdtase_TM"/>
</dbReference>
<evidence type="ECO:0000256" key="7">
    <source>
        <dbReference type="SAM" id="MobiDB-lite"/>
    </source>
</evidence>
<feature type="transmembrane region" description="Helical" evidence="8">
    <location>
        <begin position="362"/>
        <end position="382"/>
    </location>
</feature>
<reference evidence="12 13" key="1">
    <citation type="journal article" date="2006" name="Nature">
        <title>Insights from the genome of the biotrophic fungal plant pathogen Ustilago maydis.</title>
        <authorList>
            <person name="Kamper J."/>
            <person name="Kahmann R."/>
            <person name="Bolker M."/>
            <person name="Ma L.J."/>
            <person name="Brefort T."/>
            <person name="Saville B.J."/>
            <person name="Banuett F."/>
            <person name="Kronstad J.W."/>
            <person name="Gold S.E."/>
            <person name="Muller O."/>
            <person name="Perlin M.H."/>
            <person name="Wosten H.A."/>
            <person name="de Vries R."/>
            <person name="Ruiz-Herrera J."/>
            <person name="Reynaga-Pena C.G."/>
            <person name="Snetselaar K."/>
            <person name="McCann M."/>
            <person name="Perez-Martin J."/>
            <person name="Feldbrugge M."/>
            <person name="Basse C.W."/>
            <person name="Steinberg G."/>
            <person name="Ibeas J.I."/>
            <person name="Holloman W."/>
            <person name="Guzman P."/>
            <person name="Farman M."/>
            <person name="Stajich J.E."/>
            <person name="Sentandreu R."/>
            <person name="Gonzalez-Prieto J.M."/>
            <person name="Kennell J.C."/>
            <person name="Molina L."/>
            <person name="Schirawski J."/>
            <person name="Mendoza-Mendoza A."/>
            <person name="Greilinger D."/>
            <person name="Munch K."/>
            <person name="Rossel N."/>
            <person name="Scherer M."/>
            <person name="Vranes M."/>
            <person name="Ladendorf O."/>
            <person name="Vincon V."/>
            <person name="Fuchs U."/>
            <person name="Sandrock B."/>
            <person name="Meng S."/>
            <person name="Ho E.C."/>
            <person name="Cahill M.J."/>
            <person name="Boyce K.J."/>
            <person name="Klose J."/>
            <person name="Klosterman S.J."/>
            <person name="Deelstra H.J."/>
            <person name="Ortiz-Castellanos L."/>
            <person name="Li W."/>
            <person name="Sanchez-Alonso P."/>
            <person name="Schreier P.H."/>
            <person name="Hauser-Hahn I."/>
            <person name="Vaupel M."/>
            <person name="Koopmann E."/>
            <person name="Friedrich G."/>
            <person name="Voss H."/>
            <person name="Schluter T."/>
            <person name="Margolis J."/>
            <person name="Platt D."/>
            <person name="Swimmer C."/>
            <person name="Gnirke A."/>
            <person name="Chen F."/>
            <person name="Vysotskaia V."/>
            <person name="Mannhaupt G."/>
            <person name="Guldener U."/>
            <person name="Munsterkotter M."/>
            <person name="Haase D."/>
            <person name="Oesterheld M."/>
            <person name="Mewes H.W."/>
            <person name="Mauceli E.W."/>
            <person name="DeCaprio D."/>
            <person name="Wade C.M."/>
            <person name="Butler J."/>
            <person name="Young S."/>
            <person name="Jaffe D.B."/>
            <person name="Calvo S."/>
            <person name="Nusbaum C."/>
            <person name="Galagan J."/>
            <person name="Birren B.W."/>
        </authorList>
    </citation>
    <scope>NUCLEOTIDE SEQUENCE [LARGE SCALE GENOMIC DNA]</scope>
    <source>
        <strain evidence="13">DSM 14603 / FGSC 9021 / UM521</strain>
    </source>
</reference>
<evidence type="ECO:0000256" key="2">
    <source>
        <dbReference type="ARBA" id="ARBA00022448"/>
    </source>
</evidence>
<dbReference type="GO" id="GO:0016020">
    <property type="term" value="C:membrane"/>
    <property type="evidence" value="ECO:0007669"/>
    <property type="project" value="UniProtKB-SubCell"/>
</dbReference>
<dbReference type="EMBL" id="CM003162">
    <property type="protein sequence ID" value="KIS65731.1"/>
    <property type="molecule type" value="Genomic_DNA"/>
</dbReference>
<dbReference type="Gene3D" id="1.20.120.1770">
    <property type="match status" value="1"/>
</dbReference>
<evidence type="ECO:0000259" key="10">
    <source>
        <dbReference type="PROSITE" id="PS50836"/>
    </source>
</evidence>
<sequence length="457" mass="49376">MLRPSAVITACLLLLFFALAYAESSDQASLYADTSCNSDLCLRVVYSPSEKRMNMTMSANGGGAPIGWYAVGTGKQMDGSNMMIGWVDTAGKVVMSQRTASGHTSPTTSITALTATMEPKHSFSNSSGTVWTWSFPMSGSDATPSASTPFIWASNKADNPSSSTTASIKRHTAFGSITLDLTKPYSASSSSASSSNTGSNTPVTPATGRGNASNQSQSNRVLNRDNSLIIAHMVLMIVAWFILVPTAILFGRFGRTFFKWFPLHRNIQIAAFLVVLIAMILIIVKVGSGTHFDSTHAKAGLAVFIIMCLQMVLGAVGHKTKRFNPSRIVHVVIGLGITIVGIWNATSGLKLWSWGAPRWANWILWIWFALLAVAYLAGLALLPRDLQQWREKSGNSRGEKQEYLGLQNNSSPGVSTQQQSLNEQPTLHPGWGAPPLKQAPSRAYQGYARQHVSDSRI</sequence>
<feature type="region of interest" description="Disordered" evidence="7">
    <location>
        <begin position="188"/>
        <end position="219"/>
    </location>
</feature>
<dbReference type="AlphaFoldDB" id="A0A0D1DNU7"/>
<evidence type="ECO:0000256" key="1">
    <source>
        <dbReference type="ARBA" id="ARBA00004370"/>
    </source>
</evidence>
<keyword evidence="9" id="KW-0732">Signal</keyword>
<evidence type="ECO:0000256" key="5">
    <source>
        <dbReference type="ARBA" id="ARBA00022989"/>
    </source>
</evidence>
<dbReference type="RefSeq" id="XP_011392713.1">
    <property type="nucleotide sequence ID" value="XM_011394411.1"/>
</dbReference>
<dbReference type="OrthoDB" id="19261at2759"/>
<feature type="domain" description="Cytochrome b561" evidence="11">
    <location>
        <begin position="191"/>
        <end position="384"/>
    </location>
</feature>
<feature type="compositionally biased region" description="Polar residues" evidence="7">
    <location>
        <begin position="406"/>
        <end position="425"/>
    </location>
</feature>
<evidence type="ECO:0000259" key="11">
    <source>
        <dbReference type="PROSITE" id="PS50939"/>
    </source>
</evidence>
<keyword evidence="5 8" id="KW-1133">Transmembrane helix</keyword>
<dbReference type="SUPFAM" id="SSF49344">
    <property type="entry name" value="CBD9-like"/>
    <property type="match status" value="1"/>
</dbReference>
<dbReference type="Pfam" id="PF16010">
    <property type="entry name" value="CDH-cyt"/>
    <property type="match status" value="1"/>
</dbReference>
<dbReference type="OMA" id="IVWYIWV"/>
<evidence type="ECO:0000313" key="12">
    <source>
        <dbReference type="EMBL" id="KIS65731.1"/>
    </source>
</evidence>
<evidence type="ECO:0000256" key="4">
    <source>
        <dbReference type="ARBA" id="ARBA00022982"/>
    </source>
</evidence>
<organism evidence="12 13">
    <name type="scientific">Mycosarcoma maydis</name>
    <name type="common">Corn smut fungus</name>
    <name type="synonym">Ustilago maydis</name>
    <dbReference type="NCBI Taxonomy" id="5270"/>
    <lineage>
        <taxon>Eukaryota</taxon>
        <taxon>Fungi</taxon>
        <taxon>Dikarya</taxon>
        <taxon>Basidiomycota</taxon>
        <taxon>Ustilaginomycotina</taxon>
        <taxon>Ustilaginomycetes</taxon>
        <taxon>Ustilaginales</taxon>
        <taxon>Ustilaginaceae</taxon>
        <taxon>Mycosarcoma</taxon>
    </lineage>
</organism>
<feature type="domain" description="DOMON" evidence="10">
    <location>
        <begin position="38"/>
        <end position="155"/>
    </location>
</feature>
<feature type="signal peptide" evidence="9">
    <location>
        <begin position="1"/>
        <end position="22"/>
    </location>
</feature>
<dbReference type="PANTHER" id="PTHR47797:SF3">
    <property type="entry name" value="CYTOCHROME B561 DOMAIN-CONTAINING PROTEIN"/>
    <property type="match status" value="1"/>
</dbReference>
<feature type="transmembrane region" description="Helical" evidence="8">
    <location>
        <begin position="228"/>
        <end position="249"/>
    </location>
</feature>
<dbReference type="KEGG" id="uma:UMAG_06431"/>
<feature type="transmembrane region" description="Helical" evidence="8">
    <location>
        <begin position="269"/>
        <end position="287"/>
    </location>
</feature>
<dbReference type="InterPro" id="IPR005018">
    <property type="entry name" value="DOMON_domain"/>
</dbReference>
<evidence type="ECO:0000256" key="9">
    <source>
        <dbReference type="SAM" id="SignalP"/>
    </source>
</evidence>
<dbReference type="GeneID" id="23566027"/>